<dbReference type="PROSITE" id="PS01349">
    <property type="entry name" value="NODA"/>
    <property type="match status" value="1"/>
</dbReference>
<dbReference type="HAMAP" id="MF_00084">
    <property type="entry name" value="NodA"/>
    <property type="match status" value="1"/>
</dbReference>
<evidence type="ECO:0000256" key="5">
    <source>
        <dbReference type="ARBA" id="ARBA00022490"/>
    </source>
</evidence>
<keyword evidence="4 8" id="KW-0536">Nodulation</keyword>
<dbReference type="Gene3D" id="3.40.630.30">
    <property type="match status" value="1"/>
</dbReference>
<proteinExistence type="inferred from homology"/>
<dbReference type="InterPro" id="IPR020567">
    <property type="entry name" value="Nodulation_prot_NodA_CS"/>
</dbReference>
<comment type="function">
    <text evidence="8">N-acyltransferase required for nodulation. Acts in the production of a small, heat-stable compound (Nod) that stimulates mitosis in various plant protoplasts.</text>
</comment>
<evidence type="ECO:0000256" key="6">
    <source>
        <dbReference type="ARBA" id="ARBA00022679"/>
    </source>
</evidence>
<comment type="similarity">
    <text evidence="2 8">Belongs to the NodA family.</text>
</comment>
<dbReference type="AlphaFoldDB" id="A0A0M6V1Y7"/>
<dbReference type="NCBIfam" id="TIGR04245">
    <property type="entry name" value="nodulat_NodA"/>
    <property type="match status" value="1"/>
</dbReference>
<keyword evidence="7 8" id="KW-0012">Acyltransferase</keyword>
<comment type="subcellular location">
    <subcellularLocation>
        <location evidence="1 8">Cytoplasm</location>
    </subcellularLocation>
</comment>
<name>A0A0M6V1Y7_9BRAD</name>
<evidence type="ECO:0000256" key="4">
    <source>
        <dbReference type="ARBA" id="ARBA00022458"/>
    </source>
</evidence>
<dbReference type="EMBL" id="LM994525">
    <property type="protein sequence ID" value="CDY73121.1"/>
    <property type="molecule type" value="Genomic_DNA"/>
</dbReference>
<accession>A0A0M6V1Y7</accession>
<dbReference type="GO" id="GO:0016746">
    <property type="term" value="F:acyltransferase activity"/>
    <property type="evidence" value="ECO:0007669"/>
    <property type="project" value="UniProtKB-UniRule"/>
</dbReference>
<dbReference type="GO" id="GO:0005829">
    <property type="term" value="C:cytosol"/>
    <property type="evidence" value="ECO:0007669"/>
    <property type="project" value="InterPro"/>
</dbReference>
<organism evidence="9">
    <name type="scientific">Bradyrhizobium sp. ARR476</name>
    <dbReference type="NCBI Taxonomy" id="1534926"/>
    <lineage>
        <taxon>Bacteria</taxon>
        <taxon>Pseudomonadati</taxon>
        <taxon>Pseudomonadota</taxon>
        <taxon>Alphaproteobacteria</taxon>
        <taxon>Hyphomicrobiales</taxon>
        <taxon>Nitrobacteraceae</taxon>
        <taxon>Bradyrhizobium</taxon>
    </lineage>
</organism>
<evidence type="ECO:0000256" key="1">
    <source>
        <dbReference type="ARBA" id="ARBA00004496"/>
    </source>
</evidence>
<reference evidence="9" key="1">
    <citation type="submission" date="2014-07" db="EMBL/GenBank/DDBJ databases">
        <title>Diverse origin of Bradyrhizobium strains nodulating legumes native to the tropical-monsoon part of Australia.</title>
        <authorList>
            <person name="Stepkowski T."/>
            <person name="Beukes C.W."/>
            <person name="Clapa T."/>
            <person name="McInnes A."/>
            <person name="Watkin E."/>
            <person name="Narozna D."/>
            <person name="Mantaj M."/>
            <person name="Rudnicka J."/>
            <person name="Venter S.N."/>
            <person name="Steenkamp E.T."/>
        </authorList>
    </citation>
    <scope>NUCLEOTIDE SEQUENCE</scope>
    <source>
        <strain evidence="9">ARR476</strain>
    </source>
</reference>
<dbReference type="Pfam" id="PF02474">
    <property type="entry name" value="NodA"/>
    <property type="match status" value="1"/>
</dbReference>
<keyword evidence="6 8" id="KW-0808">Transferase</keyword>
<dbReference type="InterPro" id="IPR003484">
    <property type="entry name" value="NodA"/>
</dbReference>
<evidence type="ECO:0000313" key="9">
    <source>
        <dbReference type="EMBL" id="CDY73121.1"/>
    </source>
</evidence>
<dbReference type="EC" id="2.3.1.-" evidence="8"/>
<dbReference type="NCBIfam" id="NF001974">
    <property type="entry name" value="PRK00756.1"/>
    <property type="match status" value="1"/>
</dbReference>
<sequence length="211" mass="23332">MNIAIPNDTGVLSTHSKVRWRVCWESELQLAEHIELSEFFRKTYGPTGEFNAKPFEGGRSWAGARPEVRVIGYDTHGIAAHIGALRRFIKVGDVDLLVAELGLYGVRPDLEGLGITHSMRVMYPVLQQLGVPFGFGSVRQALQKHVTKLVGRQGLATILSGVRVRSTLPDVHQDFPPTRTDDDVLVLVFPVGRPMSEWPAGTLIDRNGPEL</sequence>
<evidence type="ECO:0000256" key="2">
    <source>
        <dbReference type="ARBA" id="ARBA00010227"/>
    </source>
</evidence>
<keyword evidence="5 8" id="KW-0963">Cytoplasm</keyword>
<evidence type="ECO:0000256" key="8">
    <source>
        <dbReference type="HAMAP-Rule" id="MF_00084"/>
    </source>
</evidence>
<evidence type="ECO:0000256" key="3">
    <source>
        <dbReference type="ARBA" id="ARBA00014632"/>
    </source>
</evidence>
<evidence type="ECO:0000256" key="7">
    <source>
        <dbReference type="ARBA" id="ARBA00023315"/>
    </source>
</evidence>
<protein>
    <recommendedName>
        <fullName evidence="3 8">Nodulation protein A</fullName>
        <ecNumber evidence="8">2.3.1.-</ecNumber>
    </recommendedName>
</protein>
<gene>
    <name evidence="8 9" type="primary">nodA</name>
</gene>